<protein>
    <submittedName>
        <fullName evidence="5">FadR family transcriptional regulator</fullName>
    </submittedName>
</protein>
<dbReference type="InterPro" id="IPR011711">
    <property type="entry name" value="GntR_C"/>
</dbReference>
<dbReference type="InterPro" id="IPR036388">
    <property type="entry name" value="WH-like_DNA-bd_sf"/>
</dbReference>
<evidence type="ECO:0000256" key="1">
    <source>
        <dbReference type="ARBA" id="ARBA00023015"/>
    </source>
</evidence>
<gene>
    <name evidence="5" type="ORF">FJ693_12080</name>
</gene>
<dbReference type="Pfam" id="PF00392">
    <property type="entry name" value="GntR"/>
    <property type="match status" value="1"/>
</dbReference>
<dbReference type="RefSeq" id="WP_143418770.1">
    <property type="nucleotide sequence ID" value="NZ_VJXR01000035.1"/>
</dbReference>
<dbReference type="SUPFAM" id="SSF48008">
    <property type="entry name" value="GntR ligand-binding domain-like"/>
    <property type="match status" value="1"/>
</dbReference>
<evidence type="ECO:0000313" key="5">
    <source>
        <dbReference type="EMBL" id="TRW44800.1"/>
    </source>
</evidence>
<dbReference type="SMART" id="SM00345">
    <property type="entry name" value="HTH_GNTR"/>
    <property type="match status" value="1"/>
</dbReference>
<dbReference type="SMART" id="SM00895">
    <property type="entry name" value="FCD"/>
    <property type="match status" value="1"/>
</dbReference>
<dbReference type="InterPro" id="IPR008920">
    <property type="entry name" value="TF_FadR/GntR_C"/>
</dbReference>
<organism evidence="5 6">
    <name type="scientific">Georgenia yuyongxinii</name>
    <dbReference type="NCBI Taxonomy" id="2589797"/>
    <lineage>
        <taxon>Bacteria</taxon>
        <taxon>Bacillati</taxon>
        <taxon>Actinomycetota</taxon>
        <taxon>Actinomycetes</taxon>
        <taxon>Micrococcales</taxon>
        <taxon>Bogoriellaceae</taxon>
        <taxon>Georgenia</taxon>
    </lineage>
</organism>
<accession>A0A552WPW4</accession>
<dbReference type="InterPro" id="IPR000524">
    <property type="entry name" value="Tscrpt_reg_HTH_GntR"/>
</dbReference>
<reference evidence="5 6" key="1">
    <citation type="submission" date="2019-07" db="EMBL/GenBank/DDBJ databases">
        <title>Georgenia wutianyii sp. nov. and Georgenia *** sp. nov. isolated from plateau pika (Ochotona curzoniae) in the Qinghai-Tibet plateau of China.</title>
        <authorList>
            <person name="Tian Z."/>
        </authorList>
    </citation>
    <scope>NUCLEOTIDE SEQUENCE [LARGE SCALE GENOMIC DNA]</scope>
    <source>
        <strain evidence="5 6">Z446</strain>
    </source>
</reference>
<dbReference type="SUPFAM" id="SSF46785">
    <property type="entry name" value="Winged helix' DNA-binding domain"/>
    <property type="match status" value="1"/>
</dbReference>
<keyword evidence="6" id="KW-1185">Reference proteome</keyword>
<evidence type="ECO:0000313" key="6">
    <source>
        <dbReference type="Proteomes" id="UP000318693"/>
    </source>
</evidence>
<keyword evidence="2" id="KW-0238">DNA-binding</keyword>
<evidence type="ECO:0000256" key="2">
    <source>
        <dbReference type="ARBA" id="ARBA00023125"/>
    </source>
</evidence>
<dbReference type="Gene3D" id="1.20.120.530">
    <property type="entry name" value="GntR ligand-binding domain-like"/>
    <property type="match status" value="1"/>
</dbReference>
<name>A0A552WPW4_9MICO</name>
<keyword evidence="1" id="KW-0805">Transcription regulation</keyword>
<dbReference type="PANTHER" id="PTHR43537">
    <property type="entry name" value="TRANSCRIPTIONAL REGULATOR, GNTR FAMILY"/>
    <property type="match status" value="1"/>
</dbReference>
<dbReference type="GO" id="GO:0003677">
    <property type="term" value="F:DNA binding"/>
    <property type="evidence" value="ECO:0007669"/>
    <property type="project" value="UniProtKB-KW"/>
</dbReference>
<dbReference type="Pfam" id="PF07729">
    <property type="entry name" value="FCD"/>
    <property type="match status" value="1"/>
</dbReference>
<dbReference type="PROSITE" id="PS50949">
    <property type="entry name" value="HTH_GNTR"/>
    <property type="match status" value="1"/>
</dbReference>
<proteinExistence type="predicted"/>
<dbReference type="PANTHER" id="PTHR43537:SF44">
    <property type="entry name" value="GNTR FAMILY REGULATORY PROTEIN"/>
    <property type="match status" value="1"/>
</dbReference>
<keyword evidence="3" id="KW-0804">Transcription</keyword>
<dbReference type="Gene3D" id="1.10.10.10">
    <property type="entry name" value="Winged helix-like DNA-binding domain superfamily/Winged helix DNA-binding domain"/>
    <property type="match status" value="1"/>
</dbReference>
<dbReference type="EMBL" id="VJXR01000035">
    <property type="protein sequence ID" value="TRW44800.1"/>
    <property type="molecule type" value="Genomic_DNA"/>
</dbReference>
<sequence length="236" mass="25502">MMTGKNLHRQMLDEFGHAIVTGVYPPGHRTTVRELEERYGVSRSVAREVVRVLESLRLVRSSTKVGLTVTAPSEWAMLAPEVIRWRLDSPGKAFQLKTLTELRRGIEPAAARYAAARVTWQQLEELRSSAAEMKRLGEAGEGDSAAFLAADIRFHAALLAASGNEMLAALEETITAILTGRNELGLTPPHPAAENLDNHAELADALADGDVARAERLATAIVDVVAHEVVQPATAG</sequence>
<dbReference type="InterPro" id="IPR036390">
    <property type="entry name" value="WH_DNA-bd_sf"/>
</dbReference>
<dbReference type="AlphaFoldDB" id="A0A552WPW4"/>
<comment type="caution">
    <text evidence="5">The sequence shown here is derived from an EMBL/GenBank/DDBJ whole genome shotgun (WGS) entry which is preliminary data.</text>
</comment>
<evidence type="ECO:0000259" key="4">
    <source>
        <dbReference type="PROSITE" id="PS50949"/>
    </source>
</evidence>
<dbReference type="GO" id="GO:0003700">
    <property type="term" value="F:DNA-binding transcription factor activity"/>
    <property type="evidence" value="ECO:0007669"/>
    <property type="project" value="InterPro"/>
</dbReference>
<feature type="domain" description="HTH gntR-type" evidence="4">
    <location>
        <begin position="5"/>
        <end position="72"/>
    </location>
</feature>
<dbReference type="Proteomes" id="UP000318693">
    <property type="component" value="Unassembled WGS sequence"/>
</dbReference>
<evidence type="ECO:0000256" key="3">
    <source>
        <dbReference type="ARBA" id="ARBA00023163"/>
    </source>
</evidence>